<dbReference type="Pfam" id="PF01243">
    <property type="entry name" value="PNPOx_N"/>
    <property type="match status" value="1"/>
</dbReference>
<comment type="caution">
    <text evidence="2">The sequence shown here is derived from an EMBL/GenBank/DDBJ whole genome shotgun (WGS) entry which is preliminary data.</text>
</comment>
<dbReference type="PANTHER" id="PTHR42815:SF2">
    <property type="entry name" value="FAD-BINDING, PUTATIVE (AFU_ORTHOLOGUE AFUA_6G07600)-RELATED"/>
    <property type="match status" value="1"/>
</dbReference>
<proteinExistence type="predicted"/>
<evidence type="ECO:0000313" key="2">
    <source>
        <dbReference type="EMBL" id="MBP2242426.1"/>
    </source>
</evidence>
<reference evidence="2 3" key="1">
    <citation type="submission" date="2021-03" db="EMBL/GenBank/DDBJ databases">
        <title>Genomic Encyclopedia of Type Strains, Phase IV (KMG-IV): sequencing the most valuable type-strain genomes for metagenomic binning, comparative biology and taxonomic classification.</title>
        <authorList>
            <person name="Goeker M."/>
        </authorList>
    </citation>
    <scope>NUCLEOTIDE SEQUENCE [LARGE SCALE GENOMIC DNA]</scope>
    <source>
        <strain evidence="2 3">DSM 26675</strain>
    </source>
</reference>
<dbReference type="Gene3D" id="2.30.110.10">
    <property type="entry name" value="Electron Transport, Fmn-binding Protein, Chain A"/>
    <property type="match status" value="1"/>
</dbReference>
<dbReference type="EMBL" id="JAGIKZ010000020">
    <property type="protein sequence ID" value="MBP2242426.1"/>
    <property type="molecule type" value="Genomic_DNA"/>
</dbReference>
<dbReference type="InterPro" id="IPR011576">
    <property type="entry name" value="Pyridox_Oxase_N"/>
</dbReference>
<feature type="domain" description="Pyridoxamine 5'-phosphate oxidase N-terminal" evidence="1">
    <location>
        <begin position="35"/>
        <end position="153"/>
    </location>
</feature>
<organism evidence="2 3">
    <name type="scientific">Cytobacillus eiseniae</name>
    <dbReference type="NCBI Taxonomy" id="762947"/>
    <lineage>
        <taxon>Bacteria</taxon>
        <taxon>Bacillati</taxon>
        <taxon>Bacillota</taxon>
        <taxon>Bacilli</taxon>
        <taxon>Bacillales</taxon>
        <taxon>Bacillaceae</taxon>
        <taxon>Cytobacillus</taxon>
    </lineage>
</organism>
<dbReference type="InterPro" id="IPR012349">
    <property type="entry name" value="Split_barrel_FMN-bd"/>
</dbReference>
<name>A0ABS4RJ41_9BACI</name>
<dbReference type="NCBIfam" id="TIGR04025">
    <property type="entry name" value="PPOX_FMN_DR2398"/>
    <property type="match status" value="1"/>
</dbReference>
<dbReference type="RefSeq" id="WP_066400315.1">
    <property type="nucleotide sequence ID" value="NZ_JAGIKZ010000020.1"/>
</dbReference>
<dbReference type="Proteomes" id="UP001519293">
    <property type="component" value="Unassembled WGS sequence"/>
</dbReference>
<dbReference type="InterPro" id="IPR024029">
    <property type="entry name" value="Pyridox_Oxase_FMN-dep"/>
</dbReference>
<sequence>MDFKLTVTSEDELRTLLGTPSKTVENKTIDHLDVHCKEFISKTPIVFISTSDISGNCDTSPRGDESGFIHIIDEHHFVIPERPGNKRMDSLRNILANPHIGLLFVIPGLEETLRINGTAKIIRDASILEEMTSHGKTPLLGIAVQVEECYIHCAKAFKRSKLWQPDSWPQKSALPYPPKILADHVNLPNVDSESIRASLEESYSKRLY</sequence>
<evidence type="ECO:0000313" key="3">
    <source>
        <dbReference type="Proteomes" id="UP001519293"/>
    </source>
</evidence>
<gene>
    <name evidence="2" type="ORF">J2Z40_003000</name>
</gene>
<dbReference type="SUPFAM" id="SSF50475">
    <property type="entry name" value="FMN-binding split barrel"/>
    <property type="match status" value="1"/>
</dbReference>
<protein>
    <submittedName>
        <fullName evidence="2">PPOX class probable FMN-dependent enzyme</fullName>
    </submittedName>
</protein>
<evidence type="ECO:0000259" key="1">
    <source>
        <dbReference type="Pfam" id="PF01243"/>
    </source>
</evidence>
<keyword evidence="3" id="KW-1185">Reference proteome</keyword>
<accession>A0ABS4RJ41</accession>
<dbReference type="PANTHER" id="PTHR42815">
    <property type="entry name" value="FAD-BINDING, PUTATIVE (AFU_ORTHOLOGUE AFUA_6G07600)-RELATED"/>
    <property type="match status" value="1"/>
</dbReference>